<sequence>MTRKHVRAPLANNDNPDPPHLNFDQDTDGPTHYNESAKPPSPTISHDEYTFGAASESHNEDPPPYDVTFGDNVDPMTSEVMMGLRSRGISMDLGEETQPTAIPVILPAHASAAPAAPFVPVLAPQEATPPGENAEDSMGIGKIVEVIEK</sequence>
<reference evidence="3" key="4">
    <citation type="submission" date="2024-02" db="EMBL/GenBank/DDBJ databases">
        <title>Comparative genomics of Cryptococcus and Kwoniella reveals pathogenesis evolution and contrasting modes of karyotype evolution via chromosome fusion or intercentromeric recombination.</title>
        <authorList>
            <person name="Coelho M.A."/>
            <person name="David-Palma M."/>
            <person name="Shea T."/>
            <person name="Bowers K."/>
            <person name="McGinley-Smith S."/>
            <person name="Mohammad A.W."/>
            <person name="Gnirke A."/>
            <person name="Yurkov A.M."/>
            <person name="Nowrousian M."/>
            <person name="Sun S."/>
            <person name="Cuomo C.A."/>
            <person name="Heitman J."/>
        </authorList>
    </citation>
    <scope>NUCLEOTIDE SEQUENCE</scope>
    <source>
        <strain evidence="3">CBS 10118</strain>
    </source>
</reference>
<dbReference type="RefSeq" id="XP_019050414.1">
    <property type="nucleotide sequence ID" value="XM_019187536.1"/>
</dbReference>
<reference evidence="2" key="3">
    <citation type="submission" date="2014-01" db="EMBL/GenBank/DDBJ databases">
        <title>Evolution of pathogenesis and genome organization in the Tremellales.</title>
        <authorList>
            <person name="Cuomo C."/>
            <person name="Litvintseva A."/>
            <person name="Heitman J."/>
            <person name="Chen Y."/>
            <person name="Sun S."/>
            <person name="Springer D."/>
            <person name="Dromer F."/>
            <person name="Young S."/>
            <person name="Zeng Q."/>
            <person name="Chapman S."/>
            <person name="Gujja S."/>
            <person name="Saif S."/>
            <person name="Birren B."/>
        </authorList>
    </citation>
    <scope>NUCLEOTIDE SEQUENCE</scope>
    <source>
        <strain evidence="2">CBS 10118</strain>
    </source>
</reference>
<feature type="region of interest" description="Disordered" evidence="1">
    <location>
        <begin position="1"/>
        <end position="73"/>
    </location>
</feature>
<dbReference type="EMBL" id="KI894018">
    <property type="protein sequence ID" value="OCF29344.1"/>
    <property type="molecule type" value="Genomic_DNA"/>
</dbReference>
<accession>A0A1B9GE95</accession>
<evidence type="ECO:0000313" key="2">
    <source>
        <dbReference type="EMBL" id="OCF29344.1"/>
    </source>
</evidence>
<dbReference type="AlphaFoldDB" id="A0A1B9GE95"/>
<dbReference type="EMBL" id="CP144541">
    <property type="protein sequence ID" value="WVW80180.1"/>
    <property type="molecule type" value="Genomic_DNA"/>
</dbReference>
<protein>
    <submittedName>
        <fullName evidence="2">Uncharacterized protein</fullName>
    </submittedName>
</protein>
<evidence type="ECO:0000313" key="4">
    <source>
        <dbReference type="Proteomes" id="UP000092730"/>
    </source>
</evidence>
<dbReference type="VEuPathDB" id="FungiDB:I302_00846"/>
<reference evidence="2" key="1">
    <citation type="submission" date="2013-07" db="EMBL/GenBank/DDBJ databases">
        <title>The Genome Sequence of Cryptococcus bestiolae CBS10118.</title>
        <authorList>
            <consortium name="The Broad Institute Genome Sequencing Platform"/>
            <person name="Cuomo C."/>
            <person name="Litvintseva A."/>
            <person name="Chen Y."/>
            <person name="Heitman J."/>
            <person name="Sun S."/>
            <person name="Springer D."/>
            <person name="Dromer F."/>
            <person name="Young S.K."/>
            <person name="Zeng Q."/>
            <person name="Gargeya S."/>
            <person name="Fitzgerald M."/>
            <person name="Abouelleil A."/>
            <person name="Alvarado L."/>
            <person name="Berlin A.M."/>
            <person name="Chapman S.B."/>
            <person name="Dewar J."/>
            <person name="Goldberg J."/>
            <person name="Griggs A."/>
            <person name="Gujja S."/>
            <person name="Hansen M."/>
            <person name="Howarth C."/>
            <person name="Imamovic A."/>
            <person name="Larimer J."/>
            <person name="McCowan C."/>
            <person name="Murphy C."/>
            <person name="Pearson M."/>
            <person name="Priest M."/>
            <person name="Roberts A."/>
            <person name="Saif S."/>
            <person name="Shea T."/>
            <person name="Sykes S."/>
            <person name="Wortman J."/>
            <person name="Nusbaum C."/>
            <person name="Birren B."/>
        </authorList>
    </citation>
    <scope>NUCLEOTIDE SEQUENCE [LARGE SCALE GENOMIC DNA]</scope>
    <source>
        <strain evidence="2">CBS 10118</strain>
    </source>
</reference>
<reference evidence="3" key="2">
    <citation type="submission" date="2013-07" db="EMBL/GenBank/DDBJ databases">
        <authorList>
            <consortium name="The Broad Institute Genome Sequencing Platform"/>
            <person name="Cuomo C."/>
            <person name="Litvintseva A."/>
            <person name="Chen Y."/>
            <person name="Heitman J."/>
            <person name="Sun S."/>
            <person name="Springer D."/>
            <person name="Dromer F."/>
            <person name="Young S.K."/>
            <person name="Zeng Q."/>
            <person name="Gargeya S."/>
            <person name="Fitzgerald M."/>
            <person name="Abouelleil A."/>
            <person name="Alvarado L."/>
            <person name="Berlin A.M."/>
            <person name="Chapman S.B."/>
            <person name="Dewar J."/>
            <person name="Goldberg J."/>
            <person name="Griggs A."/>
            <person name="Gujja S."/>
            <person name="Hansen M."/>
            <person name="Howarth C."/>
            <person name="Imamovic A."/>
            <person name="Larimer J."/>
            <person name="McCowan C."/>
            <person name="Murphy C."/>
            <person name="Pearson M."/>
            <person name="Priest M."/>
            <person name="Roberts A."/>
            <person name="Saif S."/>
            <person name="Shea T."/>
            <person name="Sykes S."/>
            <person name="Wortman J."/>
            <person name="Nusbaum C."/>
            <person name="Birren B."/>
        </authorList>
    </citation>
    <scope>NUCLEOTIDE SEQUENCE</scope>
    <source>
        <strain evidence="3">CBS 10118</strain>
    </source>
</reference>
<evidence type="ECO:0000313" key="3">
    <source>
        <dbReference type="EMBL" id="WVW80180.1"/>
    </source>
</evidence>
<gene>
    <name evidence="2" type="ORF">I302_00846</name>
    <name evidence="3" type="ORF">I302_102157</name>
</gene>
<proteinExistence type="predicted"/>
<organism evidence="2">
    <name type="scientific">Kwoniella bestiolae CBS 10118</name>
    <dbReference type="NCBI Taxonomy" id="1296100"/>
    <lineage>
        <taxon>Eukaryota</taxon>
        <taxon>Fungi</taxon>
        <taxon>Dikarya</taxon>
        <taxon>Basidiomycota</taxon>
        <taxon>Agaricomycotina</taxon>
        <taxon>Tremellomycetes</taxon>
        <taxon>Tremellales</taxon>
        <taxon>Cryptococcaceae</taxon>
        <taxon>Kwoniella</taxon>
    </lineage>
</organism>
<dbReference type="KEGG" id="kbi:30205245"/>
<evidence type="ECO:0000256" key="1">
    <source>
        <dbReference type="SAM" id="MobiDB-lite"/>
    </source>
</evidence>
<dbReference type="Proteomes" id="UP000092730">
    <property type="component" value="Chromosome 1"/>
</dbReference>
<dbReference type="GeneID" id="30205245"/>
<name>A0A1B9GE95_9TREE</name>
<keyword evidence="4" id="KW-1185">Reference proteome</keyword>